<organism evidence="9 10">
    <name type="scientific">Propionispira arboris</name>
    <dbReference type="NCBI Taxonomy" id="84035"/>
    <lineage>
        <taxon>Bacteria</taxon>
        <taxon>Bacillati</taxon>
        <taxon>Bacillota</taxon>
        <taxon>Negativicutes</taxon>
        <taxon>Selenomonadales</taxon>
        <taxon>Selenomonadaceae</taxon>
        <taxon>Propionispira</taxon>
    </lineage>
</organism>
<keyword evidence="3" id="KW-1003">Cell membrane</keyword>
<evidence type="ECO:0000313" key="9">
    <source>
        <dbReference type="EMBL" id="SEJ84330.1"/>
    </source>
</evidence>
<dbReference type="PANTHER" id="PTHR30151:SF0">
    <property type="entry name" value="ABC TRANSPORTER PERMEASE PROTEIN MJ0413-RELATED"/>
    <property type="match status" value="1"/>
</dbReference>
<dbReference type="InterPro" id="IPR035906">
    <property type="entry name" value="MetI-like_sf"/>
</dbReference>
<feature type="transmembrane region" description="Helical" evidence="7">
    <location>
        <begin position="143"/>
        <end position="162"/>
    </location>
</feature>
<evidence type="ECO:0000259" key="8">
    <source>
        <dbReference type="PROSITE" id="PS50928"/>
    </source>
</evidence>
<evidence type="ECO:0000256" key="1">
    <source>
        <dbReference type="ARBA" id="ARBA00004651"/>
    </source>
</evidence>
<keyword evidence="4 7" id="KW-0812">Transmembrane</keyword>
<reference evidence="9 10" key="1">
    <citation type="submission" date="2016-10" db="EMBL/GenBank/DDBJ databases">
        <authorList>
            <person name="de Groot N.N."/>
        </authorList>
    </citation>
    <scope>NUCLEOTIDE SEQUENCE [LARGE SCALE GENOMIC DNA]</scope>
    <source>
        <strain evidence="9 10">DSM 2179</strain>
    </source>
</reference>
<gene>
    <name evidence="9" type="ORF">SAMN05660742_11949</name>
</gene>
<feature type="transmembrane region" description="Helical" evidence="7">
    <location>
        <begin position="109"/>
        <end position="131"/>
    </location>
</feature>
<keyword evidence="6 7" id="KW-0472">Membrane</keyword>
<dbReference type="GO" id="GO:0042918">
    <property type="term" value="P:alkanesulfonate transmembrane transport"/>
    <property type="evidence" value="ECO:0007669"/>
    <property type="project" value="UniProtKB-ARBA"/>
</dbReference>
<keyword evidence="2 7" id="KW-0813">Transport</keyword>
<keyword evidence="10" id="KW-1185">Reference proteome</keyword>
<feature type="transmembrane region" description="Helical" evidence="7">
    <location>
        <begin position="168"/>
        <end position="187"/>
    </location>
</feature>
<dbReference type="Gene3D" id="1.10.3720.10">
    <property type="entry name" value="MetI-like"/>
    <property type="match status" value="1"/>
</dbReference>
<evidence type="ECO:0000256" key="4">
    <source>
        <dbReference type="ARBA" id="ARBA00022692"/>
    </source>
</evidence>
<dbReference type="AlphaFoldDB" id="A0A1H7CCI4"/>
<keyword evidence="5 7" id="KW-1133">Transmembrane helix</keyword>
<evidence type="ECO:0000256" key="2">
    <source>
        <dbReference type="ARBA" id="ARBA00022448"/>
    </source>
</evidence>
<evidence type="ECO:0000256" key="5">
    <source>
        <dbReference type="ARBA" id="ARBA00022989"/>
    </source>
</evidence>
<feature type="transmembrane region" description="Helical" evidence="7">
    <location>
        <begin position="228"/>
        <end position="252"/>
    </location>
</feature>
<evidence type="ECO:0000256" key="6">
    <source>
        <dbReference type="ARBA" id="ARBA00023136"/>
    </source>
</evidence>
<accession>A0A1H7CCI4</accession>
<dbReference type="PANTHER" id="PTHR30151">
    <property type="entry name" value="ALKANE SULFONATE ABC TRANSPORTER-RELATED, MEMBRANE SUBUNIT"/>
    <property type="match status" value="1"/>
</dbReference>
<dbReference type="InterPro" id="IPR000515">
    <property type="entry name" value="MetI-like"/>
</dbReference>
<comment type="subcellular location">
    <subcellularLocation>
        <location evidence="1 7">Cell membrane</location>
        <topology evidence="1 7">Multi-pass membrane protein</topology>
    </subcellularLocation>
</comment>
<dbReference type="EMBL" id="FNZK01000019">
    <property type="protein sequence ID" value="SEJ84330.1"/>
    <property type="molecule type" value="Genomic_DNA"/>
</dbReference>
<comment type="similarity">
    <text evidence="7">Belongs to the binding-protein-dependent transport system permease family.</text>
</comment>
<dbReference type="Pfam" id="PF00528">
    <property type="entry name" value="BPD_transp_1"/>
    <property type="match status" value="1"/>
</dbReference>
<proteinExistence type="inferred from homology"/>
<dbReference type="STRING" id="84035.SAMN05660742_11949"/>
<dbReference type="FunFam" id="1.10.3720.10:FF:000003">
    <property type="entry name" value="Aliphatic sulfonate ABC transporter permease"/>
    <property type="match status" value="1"/>
</dbReference>
<dbReference type="Proteomes" id="UP000199662">
    <property type="component" value="Unassembled WGS sequence"/>
</dbReference>
<feature type="transmembrane region" description="Helical" evidence="7">
    <location>
        <begin position="48"/>
        <end position="68"/>
    </location>
</feature>
<dbReference type="CDD" id="cd06261">
    <property type="entry name" value="TM_PBP2"/>
    <property type="match status" value="1"/>
</dbReference>
<evidence type="ECO:0000256" key="7">
    <source>
        <dbReference type="RuleBase" id="RU363032"/>
    </source>
</evidence>
<feature type="domain" description="ABC transmembrane type-1" evidence="8">
    <location>
        <begin position="102"/>
        <end position="282"/>
    </location>
</feature>
<dbReference type="GO" id="GO:0005886">
    <property type="term" value="C:plasma membrane"/>
    <property type="evidence" value="ECO:0007669"/>
    <property type="project" value="UniProtKB-SubCell"/>
</dbReference>
<dbReference type="PROSITE" id="PS50928">
    <property type="entry name" value="ABC_TM1"/>
    <property type="match status" value="1"/>
</dbReference>
<protein>
    <submittedName>
        <fullName evidence="9">NitT/TauT family transport system permease protein</fullName>
    </submittedName>
</protein>
<feature type="transmembrane region" description="Helical" evidence="7">
    <location>
        <begin position="264"/>
        <end position="282"/>
    </location>
</feature>
<dbReference type="RefSeq" id="WP_091834186.1">
    <property type="nucleotide sequence ID" value="NZ_FNZK01000019.1"/>
</dbReference>
<dbReference type="SUPFAM" id="SSF161098">
    <property type="entry name" value="MetI-like"/>
    <property type="match status" value="1"/>
</dbReference>
<evidence type="ECO:0000256" key="3">
    <source>
        <dbReference type="ARBA" id="ARBA00022475"/>
    </source>
</evidence>
<evidence type="ECO:0000313" key="10">
    <source>
        <dbReference type="Proteomes" id="UP000199662"/>
    </source>
</evidence>
<sequence length="297" mass="33296">MVNEKVNMQVEPMFIAKEQTANRNLKTERKIITKLKDAFTPKGRIKKVYTILLAVGAFLSIILLWMFLTASGTVDALFLPTIENTVHVAIDLLSDGDFLKGIEMTVYRVMSGFFISVVIAIPLGLLIGTYAPASALLEYVFSFIRYLPASAFIPLFILWIGIDESEKIAIIILGSLPQLILMIATNVRNVPMSMIEVSYTLGTSKWDVLWKVILPKAMPDIVDTLRTVLGWAWTYVIVAEMVGASSGIGYMIIQSQRMMDTSRIFVGILTIGFIGMIIDILFKEGHNQLFYWNKDSH</sequence>
<name>A0A1H7CCI4_9FIRM</name>